<reference evidence="1 3" key="2">
    <citation type="journal article" date="2018" name="Plant J.">
        <title>The Physcomitrella patens chromosome-scale assembly reveals moss genome structure and evolution.</title>
        <authorList>
            <person name="Lang D."/>
            <person name="Ullrich K.K."/>
            <person name="Murat F."/>
            <person name="Fuchs J."/>
            <person name="Jenkins J."/>
            <person name="Haas F.B."/>
            <person name="Piednoel M."/>
            <person name="Gundlach H."/>
            <person name="Van Bel M."/>
            <person name="Meyberg R."/>
            <person name="Vives C."/>
            <person name="Morata J."/>
            <person name="Symeonidi A."/>
            <person name="Hiss M."/>
            <person name="Muchero W."/>
            <person name="Kamisugi Y."/>
            <person name="Saleh O."/>
            <person name="Blanc G."/>
            <person name="Decker E.L."/>
            <person name="van Gessel N."/>
            <person name="Grimwood J."/>
            <person name="Hayes R.D."/>
            <person name="Graham S.W."/>
            <person name="Gunter L.E."/>
            <person name="McDaniel S.F."/>
            <person name="Hoernstein S.N.W."/>
            <person name="Larsson A."/>
            <person name="Li F.W."/>
            <person name="Perroud P.F."/>
            <person name="Phillips J."/>
            <person name="Ranjan P."/>
            <person name="Rokshar D.S."/>
            <person name="Rothfels C.J."/>
            <person name="Schneider L."/>
            <person name="Shu S."/>
            <person name="Stevenson D.W."/>
            <person name="Thummler F."/>
            <person name="Tillich M."/>
            <person name="Villarreal Aguilar J.C."/>
            <person name="Widiez T."/>
            <person name="Wong G.K."/>
            <person name="Wymore A."/>
            <person name="Zhang Y."/>
            <person name="Zimmer A.D."/>
            <person name="Quatrano R.S."/>
            <person name="Mayer K.F.X."/>
            <person name="Goodstein D."/>
            <person name="Casacuberta J.M."/>
            <person name="Vandepoele K."/>
            <person name="Reski R."/>
            <person name="Cuming A.C."/>
            <person name="Tuskan G.A."/>
            <person name="Maumus F."/>
            <person name="Salse J."/>
            <person name="Schmutz J."/>
            <person name="Rensing S.A."/>
        </authorList>
    </citation>
    <scope>NUCLEOTIDE SEQUENCE [LARGE SCALE GENOMIC DNA]</scope>
    <source>
        <strain evidence="2 3">cv. Gransden 2004</strain>
    </source>
</reference>
<evidence type="ECO:0000313" key="3">
    <source>
        <dbReference type="Proteomes" id="UP000006727"/>
    </source>
</evidence>
<reference evidence="1 3" key="1">
    <citation type="journal article" date="2008" name="Science">
        <title>The Physcomitrella genome reveals evolutionary insights into the conquest of land by plants.</title>
        <authorList>
            <person name="Rensing S."/>
            <person name="Lang D."/>
            <person name="Zimmer A."/>
            <person name="Terry A."/>
            <person name="Salamov A."/>
            <person name="Shapiro H."/>
            <person name="Nishiyama T."/>
            <person name="Perroud P.-F."/>
            <person name="Lindquist E."/>
            <person name="Kamisugi Y."/>
            <person name="Tanahashi T."/>
            <person name="Sakakibara K."/>
            <person name="Fujita T."/>
            <person name="Oishi K."/>
            <person name="Shin-I T."/>
            <person name="Kuroki Y."/>
            <person name="Toyoda A."/>
            <person name="Suzuki Y."/>
            <person name="Hashimoto A."/>
            <person name="Yamaguchi K."/>
            <person name="Sugano A."/>
            <person name="Kohara Y."/>
            <person name="Fujiyama A."/>
            <person name="Anterola A."/>
            <person name="Aoki S."/>
            <person name="Ashton N."/>
            <person name="Barbazuk W.B."/>
            <person name="Barker E."/>
            <person name="Bennetzen J."/>
            <person name="Bezanilla M."/>
            <person name="Blankenship R."/>
            <person name="Cho S.H."/>
            <person name="Dutcher S."/>
            <person name="Estelle M."/>
            <person name="Fawcett J.A."/>
            <person name="Gundlach H."/>
            <person name="Hanada K."/>
            <person name="Heyl A."/>
            <person name="Hicks K.A."/>
            <person name="Hugh J."/>
            <person name="Lohr M."/>
            <person name="Mayer K."/>
            <person name="Melkozernov A."/>
            <person name="Murata T."/>
            <person name="Nelson D."/>
            <person name="Pils B."/>
            <person name="Prigge M."/>
            <person name="Reiss B."/>
            <person name="Renner T."/>
            <person name="Rombauts S."/>
            <person name="Rushton P."/>
            <person name="Sanderfoot A."/>
            <person name="Schween G."/>
            <person name="Shiu S.-H."/>
            <person name="Stueber K."/>
            <person name="Theodoulou F.L."/>
            <person name="Tu H."/>
            <person name="Van de Peer Y."/>
            <person name="Verrier P.J."/>
            <person name="Waters E."/>
            <person name="Wood A."/>
            <person name="Yang L."/>
            <person name="Cove D."/>
            <person name="Cuming A."/>
            <person name="Hasebe M."/>
            <person name="Lucas S."/>
            <person name="Mishler D.B."/>
            <person name="Reski R."/>
            <person name="Grigoriev I."/>
            <person name="Quatrano R.S."/>
            <person name="Boore J.L."/>
        </authorList>
    </citation>
    <scope>NUCLEOTIDE SEQUENCE [LARGE SCALE GENOMIC DNA]</scope>
    <source>
        <strain evidence="2 3">cv. Gransden 2004</strain>
    </source>
</reference>
<gene>
    <name evidence="1" type="ORF">PHYPA_013648</name>
</gene>
<organism evidence="1">
    <name type="scientific">Physcomitrium patens</name>
    <name type="common">Spreading-leaved earth moss</name>
    <name type="synonym">Physcomitrella patens</name>
    <dbReference type="NCBI Taxonomy" id="3218"/>
    <lineage>
        <taxon>Eukaryota</taxon>
        <taxon>Viridiplantae</taxon>
        <taxon>Streptophyta</taxon>
        <taxon>Embryophyta</taxon>
        <taxon>Bryophyta</taxon>
        <taxon>Bryophytina</taxon>
        <taxon>Bryopsida</taxon>
        <taxon>Funariidae</taxon>
        <taxon>Funariales</taxon>
        <taxon>Funariaceae</taxon>
        <taxon>Physcomitrium</taxon>
    </lineage>
</organism>
<dbReference type="InParanoid" id="A0A2K1JYC7"/>
<dbReference type="EnsemblPlants" id="Pp3c10_9353V3.1">
    <property type="protein sequence ID" value="PAC:32902311.CDS.1"/>
    <property type="gene ID" value="Pp3c10_9353"/>
</dbReference>
<dbReference type="AlphaFoldDB" id="A0A2K1JYC7"/>
<dbReference type="Gramene" id="Pp3c10_9353V3.1">
    <property type="protein sequence ID" value="PAC:32902311.CDS.1"/>
    <property type="gene ID" value="Pp3c10_9353"/>
</dbReference>
<accession>A0A2K1JYC7</accession>
<evidence type="ECO:0000313" key="2">
    <source>
        <dbReference type="EnsemblPlants" id="PAC:32902311.CDS.1"/>
    </source>
</evidence>
<dbReference type="EMBL" id="ABEU02000010">
    <property type="protein sequence ID" value="PNR46529.1"/>
    <property type="molecule type" value="Genomic_DNA"/>
</dbReference>
<evidence type="ECO:0000313" key="1">
    <source>
        <dbReference type="EMBL" id="PNR46529.1"/>
    </source>
</evidence>
<name>A0A2K1JYC7_PHYPA</name>
<keyword evidence="3" id="KW-1185">Reference proteome</keyword>
<reference evidence="2" key="3">
    <citation type="submission" date="2020-12" db="UniProtKB">
        <authorList>
            <consortium name="EnsemblPlants"/>
        </authorList>
    </citation>
    <scope>IDENTIFICATION</scope>
</reference>
<proteinExistence type="predicted"/>
<sequence length="76" mass="8691">MKRPFIHKFHFGSRSESVHSNQNPSSHQYLILKNKVSQTAVKPTRQLQKNVCDMLCRHAALTHCQGLLINILHGCL</sequence>
<protein>
    <submittedName>
        <fullName evidence="1 2">Uncharacterized protein</fullName>
    </submittedName>
</protein>
<dbReference type="Proteomes" id="UP000006727">
    <property type="component" value="Chromosome 10"/>
</dbReference>